<reference evidence="3 4" key="1">
    <citation type="submission" date="2019-01" db="EMBL/GenBank/DDBJ databases">
        <authorList>
            <person name="Alioto T."/>
            <person name="Alioto T."/>
        </authorList>
    </citation>
    <scope>NUCLEOTIDE SEQUENCE [LARGE SCALE GENOMIC DNA]</scope>
</reference>
<dbReference type="PANTHER" id="PTHR16134:SF19">
    <property type="entry name" value="F-BOX AND LEUCINE-RICH REPEAT PROTEIN 18"/>
    <property type="match status" value="1"/>
</dbReference>
<evidence type="ECO:0000313" key="3">
    <source>
        <dbReference type="EMBL" id="VFV18445.1"/>
    </source>
</evidence>
<dbReference type="FunFam" id="3.80.10.10:FF:000749">
    <property type="entry name" value="F-box and leucine rich repeat protein 18"/>
    <property type="match status" value="1"/>
</dbReference>
<accession>A0A485MCC1</accession>
<dbReference type="SUPFAM" id="SSF52047">
    <property type="entry name" value="RNI-like"/>
    <property type="match status" value="2"/>
</dbReference>
<feature type="region of interest" description="Disordered" evidence="1">
    <location>
        <begin position="611"/>
        <end position="639"/>
    </location>
</feature>
<dbReference type="AlphaFoldDB" id="A0A485MCC1"/>
<keyword evidence="4" id="KW-1185">Reference proteome</keyword>
<dbReference type="EMBL" id="CAAGRJ010000849">
    <property type="protein sequence ID" value="VFV18445.1"/>
    <property type="molecule type" value="Genomic_DNA"/>
</dbReference>
<name>A0A485MCC1_LYNPA</name>
<feature type="region of interest" description="Disordered" evidence="1">
    <location>
        <begin position="489"/>
        <end position="520"/>
    </location>
</feature>
<dbReference type="GO" id="GO:0031146">
    <property type="term" value="P:SCF-dependent proteasomal ubiquitin-dependent protein catabolic process"/>
    <property type="evidence" value="ECO:0007669"/>
    <property type="project" value="InterPro"/>
</dbReference>
<dbReference type="PANTHER" id="PTHR16134">
    <property type="entry name" value="F-BOX/TPR REPEAT PROTEIN POF3"/>
    <property type="match status" value="1"/>
</dbReference>
<dbReference type="InterPro" id="IPR032675">
    <property type="entry name" value="LRR_dom_sf"/>
</dbReference>
<feature type="region of interest" description="Disordered" evidence="1">
    <location>
        <begin position="533"/>
        <end position="586"/>
    </location>
</feature>
<evidence type="ECO:0000259" key="2">
    <source>
        <dbReference type="Pfam" id="PF19729"/>
    </source>
</evidence>
<evidence type="ECO:0000256" key="1">
    <source>
        <dbReference type="SAM" id="MobiDB-lite"/>
    </source>
</evidence>
<dbReference type="InterPro" id="IPR045627">
    <property type="entry name" value="FBXL18_LRR"/>
</dbReference>
<sequence>MAGCYWLSGATIEHVARCRGLVKVNLSGCHLTSVRLSKMLSALQHLRSLAIDVSPGFDAGQLSGECKATLSRVRELKQTLYTPSYGVVPCCTSLEKLLLYFEILDRTREGAVLSGQLMVGQSNVPHYQNLRVFYARLAPGYINQEVVRLYLAVLSDRTPENLHAFLISVPGSFAESGATKNLLDSMARNVVLDALQLPKSWLNGSSLLQHMKFNNPFYFSFSRCALSGGHLIQRVINGGRDLRSLASLNLSGCVHCLSPDSLLRKAEDDIDSGILETLVASCHNLQHLNLSAAHHHSADGPGRHLCQLLARLRRLRSLSLPVCSVAEAAPRADRAPAQPAPHAVPRGFGKKVRIGVQSYSGPLPGQAAPQPSSVFWALLKNVPFLERLELIGSSFSSAMPRNEPAIRNSLPPCSRAQSVGDSELAFLRHLTLAQLPGILTGSGLVSIGLQCQQLQSLSLANLGLMGKVVYTSALSDMLKHCKRLKDLRSRRKEMASRAPETPARYLSPGSSRTSRQNVPEVAGAATTVPISEAHQDSWRGAASTQPGPLPRGGGAGTRRSDSASRFARTSAGRGAHAAQSRAPSFPGLMKPCLLGEGGEGITLSHPGLLATSEPGRRLGGSERAGLEPGPGGRPRTALEARALRRWVG</sequence>
<gene>
    <name evidence="3" type="ORF">LYPA_23C010187</name>
</gene>
<feature type="domain" description="F-box/LRR-repeat protein 18 LRR" evidence="2">
    <location>
        <begin position="1"/>
        <end position="489"/>
    </location>
</feature>
<organism evidence="3 4">
    <name type="scientific">Lynx pardinus</name>
    <name type="common">Iberian lynx</name>
    <name type="synonym">Felis pardina</name>
    <dbReference type="NCBI Taxonomy" id="191816"/>
    <lineage>
        <taxon>Eukaryota</taxon>
        <taxon>Metazoa</taxon>
        <taxon>Chordata</taxon>
        <taxon>Craniata</taxon>
        <taxon>Vertebrata</taxon>
        <taxon>Euteleostomi</taxon>
        <taxon>Mammalia</taxon>
        <taxon>Eutheria</taxon>
        <taxon>Laurasiatheria</taxon>
        <taxon>Carnivora</taxon>
        <taxon>Feliformia</taxon>
        <taxon>Felidae</taxon>
        <taxon>Felinae</taxon>
        <taxon>Lynx</taxon>
    </lineage>
</organism>
<dbReference type="Gene3D" id="3.80.10.10">
    <property type="entry name" value="Ribonuclease Inhibitor"/>
    <property type="match status" value="2"/>
</dbReference>
<evidence type="ECO:0000313" key="4">
    <source>
        <dbReference type="Proteomes" id="UP000386466"/>
    </source>
</evidence>
<dbReference type="Pfam" id="PF19729">
    <property type="entry name" value="LRR_FBXL18"/>
    <property type="match status" value="1"/>
</dbReference>
<dbReference type="GO" id="GO:0019005">
    <property type="term" value="C:SCF ubiquitin ligase complex"/>
    <property type="evidence" value="ECO:0007669"/>
    <property type="project" value="TreeGrafter"/>
</dbReference>
<proteinExistence type="predicted"/>
<feature type="compositionally biased region" description="Polar residues" evidence="1">
    <location>
        <begin position="508"/>
        <end position="517"/>
    </location>
</feature>
<dbReference type="Proteomes" id="UP000386466">
    <property type="component" value="Unassembled WGS sequence"/>
</dbReference>
<protein>
    <recommendedName>
        <fullName evidence="2">F-box/LRR-repeat protein 18 LRR domain-containing protein</fullName>
    </recommendedName>
</protein>